<reference evidence="3 4" key="1">
    <citation type="submission" date="2019-04" db="EMBL/GenBank/DDBJ databases">
        <authorList>
            <person name="Feng G."/>
            <person name="Zhang J."/>
            <person name="Zhu H."/>
        </authorList>
    </citation>
    <scope>NUCLEOTIDE SEQUENCE [LARGE SCALE GENOMIC DNA]</scope>
    <source>
        <strain evidence="3 4">JCM 19491</strain>
    </source>
</reference>
<dbReference type="Pfam" id="PF19917">
    <property type="entry name" value="bpX1"/>
    <property type="match status" value="1"/>
</dbReference>
<evidence type="ECO:0000313" key="3">
    <source>
        <dbReference type="EMBL" id="TGD79546.1"/>
    </source>
</evidence>
<evidence type="ECO:0000313" key="4">
    <source>
        <dbReference type="Proteomes" id="UP000298284"/>
    </source>
</evidence>
<accession>A0A4Z0MJ56</accession>
<gene>
    <name evidence="3" type="ORF">EU557_15085</name>
</gene>
<feature type="domain" description="MoxR-vWA-beta-propeller ternary system" evidence="1">
    <location>
        <begin position="39"/>
        <end position="201"/>
    </location>
</feature>
<evidence type="ECO:0000259" key="2">
    <source>
        <dbReference type="Pfam" id="PF19917"/>
    </source>
</evidence>
<feature type="domain" description="MoxR-vWA-beta-propeller ternary system" evidence="2">
    <location>
        <begin position="722"/>
        <end position="802"/>
    </location>
</feature>
<dbReference type="Pfam" id="PF19915">
    <property type="entry name" value="bpX0"/>
    <property type="match status" value="1"/>
</dbReference>
<dbReference type="AlphaFoldDB" id="A0A4Z0MJ56"/>
<name>A0A4Z0MJ56_9BACT</name>
<organism evidence="3 4">
    <name type="scientific">Hymenobacter wooponensis</name>
    <dbReference type="NCBI Taxonomy" id="1525360"/>
    <lineage>
        <taxon>Bacteria</taxon>
        <taxon>Pseudomonadati</taxon>
        <taxon>Bacteroidota</taxon>
        <taxon>Cytophagia</taxon>
        <taxon>Cytophagales</taxon>
        <taxon>Hymenobacteraceae</taxon>
        <taxon>Hymenobacter</taxon>
    </lineage>
</organism>
<proteinExistence type="predicted"/>
<sequence length="805" mass="89546">MTDTSPQKIAKLALSYFQAPQPYFWQWAENGEIIEWTNGTTICYREELALLLKDMAPNGLPSLSTLLLVLAACTDAWVESTDGLQCLRRLLSTESTAPQQTESLDAIISEACKFLSVVAALPVELRKGPKKLQLLQEIFAQEYHPLPAEWAKSTLDEWTSGRLDLLLLEPGPLATAKRLNVELALLGRAFNRFPTPEALALRLRTGLDQLPLPLEQPVLPPTPEVVDILSELAQDTKTAGLARLTQRLVAALHIPLHTQGTSDQPFGGVSDVSNRGSFDRLLLSELAYDDLALTARLVNNEALYLRREEPPHQEQPQRVLLLDTTLRMWGVPRVFALAAALACAQPRRQPVGVSAFALGGSQSRPLTLTTKAGVVEALSHLDPALHCGGALQSFVQEQAAAPLAEYILVTDAQLTQQPEFVLLLADMKPKLRFLLTVDRSGELQLHEFTKAGRVLLSTTRYDLEELLFAKPLPLKHLNQWEQPAFLTHTPAPLYFPTCGLRPGMHNTFQHSHLGVIGVTDTLRVLYWPRKQHGARELLPFIASSTYVFGFDGDSTVFLIVNDKQQKLLHYHRLCLLTETVETVDFSAELQFLNNTLEVYFTWPRFIVRIDDNACIIDCPSNTVVRRTYFDQSSKPTSSLLRPDFYRIKQHINNGYTVLHKINRIAVDSIGFLAIEGHSLRLVTGNQDRLRFANKTKDGGEHHVTKAEAEPLALPPYARVLFRHFIWADGSEAIADGRGLLHLRSSDAELPEITVVLALGQATAAWASDGRACGASYFTGPATAQHLPAPVFYETYIQRFISRLSA</sequence>
<keyword evidence="4" id="KW-1185">Reference proteome</keyword>
<comment type="caution">
    <text evidence="3">The sequence shown here is derived from an EMBL/GenBank/DDBJ whole genome shotgun (WGS) entry which is preliminary data.</text>
</comment>
<dbReference type="InterPro" id="IPR045553">
    <property type="entry name" value="bpX1"/>
</dbReference>
<protein>
    <submittedName>
        <fullName evidence="3">Uncharacterized protein</fullName>
    </submittedName>
</protein>
<dbReference type="RefSeq" id="WP_135531293.1">
    <property type="nucleotide sequence ID" value="NZ_SRKZ01000004.1"/>
</dbReference>
<dbReference type="OrthoDB" id="780958at2"/>
<dbReference type="InterPro" id="IPR045554">
    <property type="entry name" value="bpX0"/>
</dbReference>
<dbReference type="Proteomes" id="UP000298284">
    <property type="component" value="Unassembled WGS sequence"/>
</dbReference>
<evidence type="ECO:0000259" key="1">
    <source>
        <dbReference type="Pfam" id="PF19915"/>
    </source>
</evidence>
<dbReference type="EMBL" id="SRKZ01000004">
    <property type="protein sequence ID" value="TGD79546.1"/>
    <property type="molecule type" value="Genomic_DNA"/>
</dbReference>